<dbReference type="AlphaFoldDB" id="A0A9W7JK26"/>
<reference evidence="2" key="1">
    <citation type="submission" date="2023-05" db="EMBL/GenBank/DDBJ databases">
        <title>Genome and transcriptome analyses reveal genes involved in the formation of fine ridges on petal epidermal cells in Hibiscus trionum.</title>
        <authorList>
            <person name="Koshimizu S."/>
            <person name="Masuda S."/>
            <person name="Ishii T."/>
            <person name="Shirasu K."/>
            <person name="Hoshino A."/>
            <person name="Arita M."/>
        </authorList>
    </citation>
    <scope>NUCLEOTIDE SEQUENCE</scope>
    <source>
        <strain evidence="2">Hamamatsu line</strain>
    </source>
</reference>
<sequence>MYCHPSSVEWPCGYSAGLSRARCPDCVGQDDSIMSVHRRSIVLSDAENLVSVGSRPRSLDPLAFCPSTRSMLLPCYGLSPAQAAGRGPCRADVAKECYLVDPASSHMLVSKIKPCMCNYSLFDGICYSDNRSNSRANTCNKPRLLEGMHLLDKRSTRALPVALMIHDNSTDLKKLVVGPRGGSAGPPHGEHRSARPYCRRCAPGLNWPGRSSGAVTLKKLECSKQAYASFAKDVFINQERKLGARRRSDTVLVSTINDADQGSADVAFRTPPAPYEKSKSLGSGGSMVARLKLKGIDGRAPQGVEPAA</sequence>
<dbReference type="EMBL" id="BSYR01000120">
    <property type="protein sequence ID" value="GMJ16188.1"/>
    <property type="molecule type" value="Genomic_DNA"/>
</dbReference>
<evidence type="ECO:0000313" key="3">
    <source>
        <dbReference type="Proteomes" id="UP001165190"/>
    </source>
</evidence>
<protein>
    <submittedName>
        <fullName evidence="2">Uncharacterized protein</fullName>
    </submittedName>
</protein>
<proteinExistence type="predicted"/>
<name>A0A9W7JK26_HIBTR</name>
<dbReference type="OrthoDB" id="968840at2759"/>
<dbReference type="PANTHER" id="PTHR34410">
    <property type="entry name" value="INTRON-ENCODED HOMING ENDONUCLEASE, PUTATIVE-RELATED"/>
    <property type="match status" value="1"/>
</dbReference>
<organism evidence="2 3">
    <name type="scientific">Hibiscus trionum</name>
    <name type="common">Flower of an hour</name>
    <dbReference type="NCBI Taxonomy" id="183268"/>
    <lineage>
        <taxon>Eukaryota</taxon>
        <taxon>Viridiplantae</taxon>
        <taxon>Streptophyta</taxon>
        <taxon>Embryophyta</taxon>
        <taxon>Tracheophyta</taxon>
        <taxon>Spermatophyta</taxon>
        <taxon>Magnoliopsida</taxon>
        <taxon>eudicotyledons</taxon>
        <taxon>Gunneridae</taxon>
        <taxon>Pentapetalae</taxon>
        <taxon>rosids</taxon>
        <taxon>malvids</taxon>
        <taxon>Malvales</taxon>
        <taxon>Malvaceae</taxon>
        <taxon>Malvoideae</taxon>
        <taxon>Hibiscus</taxon>
    </lineage>
</organism>
<dbReference type="Proteomes" id="UP001165190">
    <property type="component" value="Unassembled WGS sequence"/>
</dbReference>
<keyword evidence="3" id="KW-1185">Reference proteome</keyword>
<comment type="caution">
    <text evidence="2">The sequence shown here is derived from an EMBL/GenBank/DDBJ whole genome shotgun (WGS) entry which is preliminary data.</text>
</comment>
<feature type="region of interest" description="Disordered" evidence="1">
    <location>
        <begin position="264"/>
        <end position="283"/>
    </location>
</feature>
<dbReference type="PANTHER" id="PTHR34410:SF2">
    <property type="entry name" value="RRNA INTRON-ENCODED HOMING ENDONUCLEASE"/>
    <property type="match status" value="1"/>
</dbReference>
<accession>A0A9W7JK26</accession>
<evidence type="ECO:0000256" key="1">
    <source>
        <dbReference type="SAM" id="MobiDB-lite"/>
    </source>
</evidence>
<evidence type="ECO:0000313" key="2">
    <source>
        <dbReference type="EMBL" id="GMJ16188.1"/>
    </source>
</evidence>
<gene>
    <name evidence="2" type="ORF">HRI_005288000</name>
</gene>